<protein>
    <submittedName>
        <fullName evidence="1">Uncharacterized protein</fullName>
    </submittedName>
</protein>
<gene>
    <name evidence="1" type="ORF">HC62_03455</name>
</gene>
<dbReference type="EMBL" id="JOMM01000016">
    <property type="protein sequence ID" value="OUI86691.1"/>
    <property type="molecule type" value="Genomic_DNA"/>
</dbReference>
<name>A0A252AAT8_9PROT</name>
<evidence type="ECO:0000313" key="2">
    <source>
        <dbReference type="Proteomes" id="UP000194565"/>
    </source>
</evidence>
<dbReference type="RefSeq" id="WP_086640663.1">
    <property type="nucleotide sequence ID" value="NZ_JOMM01000016.1"/>
</dbReference>
<organism evidence="1 2">
    <name type="scientific">Acetobacter tropicalis</name>
    <dbReference type="NCBI Taxonomy" id="104102"/>
    <lineage>
        <taxon>Bacteria</taxon>
        <taxon>Pseudomonadati</taxon>
        <taxon>Pseudomonadota</taxon>
        <taxon>Alphaproteobacteria</taxon>
        <taxon>Acetobacterales</taxon>
        <taxon>Acetobacteraceae</taxon>
        <taxon>Acetobacter</taxon>
    </lineage>
</organism>
<dbReference type="AlphaFoldDB" id="A0A252AAT8"/>
<evidence type="ECO:0000313" key="1">
    <source>
        <dbReference type="EMBL" id="OUI86691.1"/>
    </source>
</evidence>
<accession>A0A252AAT8</accession>
<dbReference type="Proteomes" id="UP000194565">
    <property type="component" value="Unassembled WGS sequence"/>
</dbReference>
<comment type="caution">
    <text evidence="1">The sequence shown here is derived from an EMBL/GenBank/DDBJ whole genome shotgun (WGS) entry which is preliminary data.</text>
</comment>
<reference evidence="1 2" key="1">
    <citation type="submission" date="2014-06" db="EMBL/GenBank/DDBJ databases">
        <authorList>
            <person name="Ju J."/>
            <person name="Zhang J."/>
        </authorList>
    </citation>
    <scope>NUCLEOTIDE SEQUENCE [LARGE SCALE GENOMIC DNA]</scope>
    <source>
        <strain evidence="1">DmW_042</strain>
    </source>
</reference>
<sequence length="304" mass="34347">MTQLISGDLPQRVLALVRNAPRRSAGVAGVLLLSALWWHHEHSLPVQLLKAENLHYPDGARQCLQLGSNTGINFQLREGMTGWLERTELTRPTAHPFVFYAGPAQNIPDLVIDLEQRGLLVRHTLTMTAHQASSEVGPQARAESGAYYHPVSYHNTFRTAPVVIFTLKRNDPRFLYRLQWNDRFLIEKASFPVRVYDTPLPESGRYTVPVVFPYMVSIASAACLSVQPREVTNIRPQTDPRTGNLSYRATVVFSVDRVPAWMDTAVFRRTVGAPDFLAPGSRLRRETVFQVDHGTPIFRTDYTQ</sequence>
<proteinExistence type="predicted"/>